<evidence type="ECO:0000256" key="7">
    <source>
        <dbReference type="ARBA" id="ARBA00031484"/>
    </source>
</evidence>
<gene>
    <name evidence="10" type="ORF">DXH95_08940</name>
</gene>
<dbReference type="PROSITE" id="PS01096">
    <property type="entry name" value="PPIC_PPIASE_1"/>
    <property type="match status" value="1"/>
</dbReference>
<keyword evidence="8 10" id="KW-0413">Isomerase</keyword>
<evidence type="ECO:0000256" key="1">
    <source>
        <dbReference type="ARBA" id="ARBA00000971"/>
    </source>
</evidence>
<dbReference type="RefSeq" id="WP_115548998.1">
    <property type="nucleotide sequence ID" value="NZ_QRGP01000001.1"/>
</dbReference>
<protein>
    <recommendedName>
        <fullName evidence="4">Parvulin-like PPIase</fullName>
        <ecNumber evidence="3">5.2.1.8</ecNumber>
    </recommendedName>
    <alternativeName>
        <fullName evidence="6">Peptidyl-prolyl cis-trans isomerase plp</fullName>
    </alternativeName>
    <alternativeName>
        <fullName evidence="7">Rotamase plp</fullName>
    </alternativeName>
</protein>
<evidence type="ECO:0000313" key="10">
    <source>
        <dbReference type="EMBL" id="RDV07451.1"/>
    </source>
</evidence>
<evidence type="ECO:0000313" key="11">
    <source>
        <dbReference type="Proteomes" id="UP000263833"/>
    </source>
</evidence>
<accession>A0A371BJA8</accession>
<evidence type="ECO:0000256" key="6">
    <source>
        <dbReference type="ARBA" id="ARBA00030642"/>
    </source>
</evidence>
<dbReference type="SUPFAM" id="SSF54534">
    <property type="entry name" value="FKBP-like"/>
    <property type="match status" value="1"/>
</dbReference>
<dbReference type="Gene3D" id="3.10.50.40">
    <property type="match status" value="1"/>
</dbReference>
<dbReference type="PANTHER" id="PTHR47245:SF2">
    <property type="entry name" value="PEPTIDYL-PROLYL CIS-TRANS ISOMERASE HP_0175-RELATED"/>
    <property type="match status" value="1"/>
</dbReference>
<dbReference type="Proteomes" id="UP000263833">
    <property type="component" value="Unassembled WGS sequence"/>
</dbReference>
<dbReference type="PANTHER" id="PTHR47245">
    <property type="entry name" value="PEPTIDYLPROLYL ISOMERASE"/>
    <property type="match status" value="1"/>
</dbReference>
<dbReference type="GO" id="GO:0003755">
    <property type="term" value="F:peptidyl-prolyl cis-trans isomerase activity"/>
    <property type="evidence" value="ECO:0007669"/>
    <property type="project" value="UniProtKB-KW"/>
</dbReference>
<dbReference type="InterPro" id="IPR046357">
    <property type="entry name" value="PPIase_dom_sf"/>
</dbReference>
<dbReference type="InterPro" id="IPR027304">
    <property type="entry name" value="Trigger_fact/SurA_dom_sf"/>
</dbReference>
<comment type="catalytic activity">
    <reaction evidence="1">
        <text>[protein]-peptidylproline (omega=180) = [protein]-peptidylproline (omega=0)</text>
        <dbReference type="Rhea" id="RHEA:16237"/>
        <dbReference type="Rhea" id="RHEA-COMP:10747"/>
        <dbReference type="Rhea" id="RHEA-COMP:10748"/>
        <dbReference type="ChEBI" id="CHEBI:83833"/>
        <dbReference type="ChEBI" id="CHEBI:83834"/>
        <dbReference type="EC" id="5.2.1.8"/>
    </reaction>
</comment>
<dbReference type="InterPro" id="IPR050245">
    <property type="entry name" value="PrsA_foldase"/>
</dbReference>
<proteinExistence type="inferred from homology"/>
<evidence type="ECO:0000256" key="3">
    <source>
        <dbReference type="ARBA" id="ARBA00013194"/>
    </source>
</evidence>
<comment type="similarity">
    <text evidence="2">Belongs to the PpiC/parvulin rotamase family.</text>
</comment>
<evidence type="ECO:0000256" key="4">
    <source>
        <dbReference type="ARBA" id="ARBA00018370"/>
    </source>
</evidence>
<evidence type="ECO:0000256" key="8">
    <source>
        <dbReference type="PROSITE-ProRule" id="PRU00278"/>
    </source>
</evidence>
<organism evidence="10 11">
    <name type="scientific">Sphingorhabdus pulchriflava</name>
    <dbReference type="NCBI Taxonomy" id="2292257"/>
    <lineage>
        <taxon>Bacteria</taxon>
        <taxon>Pseudomonadati</taxon>
        <taxon>Pseudomonadota</taxon>
        <taxon>Alphaproteobacteria</taxon>
        <taxon>Sphingomonadales</taxon>
        <taxon>Sphingomonadaceae</taxon>
        <taxon>Sphingorhabdus</taxon>
    </lineage>
</organism>
<dbReference type="OrthoDB" id="196786at2"/>
<dbReference type="EMBL" id="QRGP01000001">
    <property type="protein sequence ID" value="RDV07451.1"/>
    <property type="molecule type" value="Genomic_DNA"/>
</dbReference>
<name>A0A371BJA8_9SPHN</name>
<dbReference type="PROSITE" id="PS50198">
    <property type="entry name" value="PPIC_PPIASE_2"/>
    <property type="match status" value="1"/>
</dbReference>
<evidence type="ECO:0000256" key="5">
    <source>
        <dbReference type="ARBA" id="ARBA00023110"/>
    </source>
</evidence>
<dbReference type="Pfam" id="PF00639">
    <property type="entry name" value="Rotamase"/>
    <property type="match status" value="1"/>
</dbReference>
<dbReference type="EC" id="5.2.1.8" evidence="3"/>
<dbReference type="InterPro" id="IPR000297">
    <property type="entry name" value="PPIase_PpiC"/>
</dbReference>
<evidence type="ECO:0000256" key="2">
    <source>
        <dbReference type="ARBA" id="ARBA00007656"/>
    </source>
</evidence>
<keyword evidence="11" id="KW-1185">Reference proteome</keyword>
<evidence type="ECO:0000259" key="9">
    <source>
        <dbReference type="PROSITE" id="PS50198"/>
    </source>
</evidence>
<reference evidence="11" key="1">
    <citation type="submission" date="2018-08" db="EMBL/GenBank/DDBJ databases">
        <authorList>
            <person name="Kim S.-J."/>
            <person name="Jung G.-Y."/>
        </authorList>
    </citation>
    <scope>NUCLEOTIDE SEQUENCE [LARGE SCALE GENOMIC DNA]</scope>
    <source>
        <strain evidence="11">GY_G</strain>
    </source>
</reference>
<sequence length="270" mass="29581">MADVLEHPCVTVNGREIDAALIAAEVQNHPAPDPDQAWEAAARALVLRQLLLDEADRLEIMSVGLVDAEGRKLAEEDARIEALLEQEVQCPHADESVTRRFYAQHSDRFRSPTLVEAEHILFAASPTDSLAYGLATGDARTTIRTLQAQPGLFAELALKHSACPSKEQGGNLGQIGPGQTVREFEDVLFGLDEGMLHSEPVKTRFGVHVIRAGRRVEGQQLPFDLVQEKIAQYLEEASWRRAVTQYLSILASQANIEGIDMGSTDGPLVQ</sequence>
<keyword evidence="5 8" id="KW-0697">Rotamase</keyword>
<dbReference type="SUPFAM" id="SSF109998">
    <property type="entry name" value="Triger factor/SurA peptide-binding domain-like"/>
    <property type="match status" value="1"/>
</dbReference>
<dbReference type="InterPro" id="IPR023058">
    <property type="entry name" value="PPIase_PpiC_CS"/>
</dbReference>
<comment type="caution">
    <text evidence="10">The sequence shown here is derived from an EMBL/GenBank/DDBJ whole genome shotgun (WGS) entry which is preliminary data.</text>
</comment>
<dbReference type="AlphaFoldDB" id="A0A371BJA8"/>
<feature type="domain" description="PpiC" evidence="9">
    <location>
        <begin position="112"/>
        <end position="214"/>
    </location>
</feature>